<comment type="caution">
    <text evidence="2">The sequence shown here is derived from an EMBL/GenBank/DDBJ whole genome shotgun (WGS) entry which is preliminary data.</text>
</comment>
<name>A0A2I0HSV4_PUNGR</name>
<keyword evidence="3" id="KW-1185">Reference proteome</keyword>
<dbReference type="PANTHER" id="PTHR36714">
    <property type="entry name" value="T23E23.1"/>
    <property type="match status" value="1"/>
</dbReference>
<proteinExistence type="predicted"/>
<dbReference type="PANTHER" id="PTHR36714:SF1">
    <property type="entry name" value="T23E23.1"/>
    <property type="match status" value="1"/>
</dbReference>
<dbReference type="AlphaFoldDB" id="A0A2I0HSV4"/>
<evidence type="ECO:0000256" key="1">
    <source>
        <dbReference type="SAM" id="Phobius"/>
    </source>
</evidence>
<keyword evidence="1" id="KW-0812">Transmembrane</keyword>
<keyword evidence="1" id="KW-0472">Membrane</keyword>
<dbReference type="EMBL" id="PGOL01005973">
    <property type="protein sequence ID" value="PKI34356.1"/>
    <property type="molecule type" value="Genomic_DNA"/>
</dbReference>
<keyword evidence="1" id="KW-1133">Transmembrane helix</keyword>
<protein>
    <submittedName>
        <fullName evidence="2">Uncharacterized protein</fullName>
    </submittedName>
</protein>
<feature type="transmembrane region" description="Helical" evidence="1">
    <location>
        <begin position="21"/>
        <end position="38"/>
    </location>
</feature>
<accession>A0A2I0HSV4</accession>
<organism evidence="2 3">
    <name type="scientific">Punica granatum</name>
    <name type="common">Pomegranate</name>
    <dbReference type="NCBI Taxonomy" id="22663"/>
    <lineage>
        <taxon>Eukaryota</taxon>
        <taxon>Viridiplantae</taxon>
        <taxon>Streptophyta</taxon>
        <taxon>Embryophyta</taxon>
        <taxon>Tracheophyta</taxon>
        <taxon>Spermatophyta</taxon>
        <taxon>Magnoliopsida</taxon>
        <taxon>eudicotyledons</taxon>
        <taxon>Gunneridae</taxon>
        <taxon>Pentapetalae</taxon>
        <taxon>rosids</taxon>
        <taxon>malvids</taxon>
        <taxon>Myrtales</taxon>
        <taxon>Lythraceae</taxon>
        <taxon>Punica</taxon>
    </lineage>
</organism>
<feature type="transmembrane region" description="Helical" evidence="1">
    <location>
        <begin position="50"/>
        <end position="73"/>
    </location>
</feature>
<gene>
    <name evidence="2" type="ORF">CRG98_045272</name>
</gene>
<dbReference type="Proteomes" id="UP000233551">
    <property type="component" value="Unassembled WGS sequence"/>
</dbReference>
<sequence length="80" mass="9203">MGTLRSGWRHTSAEGDGDAPVFFLWQLCLRSFCLFLVWGREWGGARVGAAVPQLLGVCLRNLIKWVVFMVYYCDCKKRFL</sequence>
<evidence type="ECO:0000313" key="2">
    <source>
        <dbReference type="EMBL" id="PKI34356.1"/>
    </source>
</evidence>
<evidence type="ECO:0000313" key="3">
    <source>
        <dbReference type="Proteomes" id="UP000233551"/>
    </source>
</evidence>
<reference evidence="2 3" key="1">
    <citation type="submission" date="2017-11" db="EMBL/GenBank/DDBJ databases">
        <title>De-novo sequencing of pomegranate (Punica granatum L.) genome.</title>
        <authorList>
            <person name="Akparov Z."/>
            <person name="Amiraslanov A."/>
            <person name="Hajiyeva S."/>
            <person name="Abbasov M."/>
            <person name="Kaur K."/>
            <person name="Hamwieh A."/>
            <person name="Solovyev V."/>
            <person name="Salamov A."/>
            <person name="Braich B."/>
            <person name="Kosarev P."/>
            <person name="Mahmoud A."/>
            <person name="Hajiyev E."/>
            <person name="Babayeva S."/>
            <person name="Izzatullayeva V."/>
            <person name="Mammadov A."/>
            <person name="Mammadov A."/>
            <person name="Sharifova S."/>
            <person name="Ojaghi J."/>
            <person name="Eynullazada K."/>
            <person name="Bayramov B."/>
            <person name="Abdulazimova A."/>
            <person name="Shahmuradov I."/>
        </authorList>
    </citation>
    <scope>NUCLEOTIDE SEQUENCE [LARGE SCALE GENOMIC DNA]</scope>
    <source>
        <strain evidence="3">cv. AG2017</strain>
        <tissue evidence="2">Leaf</tissue>
    </source>
</reference>